<reference evidence="1" key="1">
    <citation type="submission" date="2021-02" db="EMBL/GenBank/DDBJ databases">
        <authorList>
            <consortium name="DOE Joint Genome Institute"/>
            <person name="Ahrendt S."/>
            <person name="Looney B.P."/>
            <person name="Miyauchi S."/>
            <person name="Morin E."/>
            <person name="Drula E."/>
            <person name="Courty P.E."/>
            <person name="Chicoki N."/>
            <person name="Fauchery L."/>
            <person name="Kohler A."/>
            <person name="Kuo A."/>
            <person name="Labutti K."/>
            <person name="Pangilinan J."/>
            <person name="Lipzen A."/>
            <person name="Riley R."/>
            <person name="Andreopoulos W."/>
            <person name="He G."/>
            <person name="Johnson J."/>
            <person name="Barry K.W."/>
            <person name="Grigoriev I.V."/>
            <person name="Nagy L."/>
            <person name="Hibbett D."/>
            <person name="Henrissat B."/>
            <person name="Matheny P.B."/>
            <person name="Labbe J."/>
            <person name="Martin F."/>
        </authorList>
    </citation>
    <scope>NUCLEOTIDE SEQUENCE</scope>
    <source>
        <strain evidence="1">EC-137</strain>
    </source>
</reference>
<accession>A0ACB8Q9A7</accession>
<comment type="caution">
    <text evidence="1">The sequence shown here is derived from an EMBL/GenBank/DDBJ whole genome shotgun (WGS) entry which is preliminary data.</text>
</comment>
<keyword evidence="2" id="KW-1185">Reference proteome</keyword>
<gene>
    <name evidence="1" type="ORF">K488DRAFT_73977</name>
</gene>
<dbReference type="EMBL" id="MU273785">
    <property type="protein sequence ID" value="KAI0028171.1"/>
    <property type="molecule type" value="Genomic_DNA"/>
</dbReference>
<organism evidence="1 2">
    <name type="scientific">Vararia minispora EC-137</name>
    <dbReference type="NCBI Taxonomy" id="1314806"/>
    <lineage>
        <taxon>Eukaryota</taxon>
        <taxon>Fungi</taxon>
        <taxon>Dikarya</taxon>
        <taxon>Basidiomycota</taxon>
        <taxon>Agaricomycotina</taxon>
        <taxon>Agaricomycetes</taxon>
        <taxon>Russulales</taxon>
        <taxon>Lachnocladiaceae</taxon>
        <taxon>Vararia</taxon>
    </lineage>
</organism>
<evidence type="ECO:0000313" key="1">
    <source>
        <dbReference type="EMBL" id="KAI0028171.1"/>
    </source>
</evidence>
<sequence>MSNSARVWNDCSAAQLCKGGVRVFFSRPLHELSFAVEAIPTGGKTTSVERLDTIGMLSRVAGDHNLAPLPRLGKRPFPTAVQLEQPFSFNEKKKTAEDDMKECKTEPEVLKAGDETASLDLLLCKNSPPHTRIVARPTVSHRRLVMPEHGGTMLEPPPVATVNRQCSSGLTAVNQIAGQIALGQIDIGIVIALRFPKSLSFELLSVFPSPAMQSNRGISGRVPGQLDASQPSRVLHHPQACMEFMDAAALPGGLGIYEAGRRIVFEFLPGATCGTWRLVSQPTFRSGADSEESSQWPRVISICGFVLSISP</sequence>
<evidence type="ECO:0000313" key="2">
    <source>
        <dbReference type="Proteomes" id="UP000814128"/>
    </source>
</evidence>
<reference evidence="1" key="2">
    <citation type="journal article" date="2022" name="New Phytol.">
        <title>Evolutionary transition to the ectomycorrhizal habit in the genomes of a hyperdiverse lineage of mushroom-forming fungi.</title>
        <authorList>
            <person name="Looney B."/>
            <person name="Miyauchi S."/>
            <person name="Morin E."/>
            <person name="Drula E."/>
            <person name="Courty P.E."/>
            <person name="Kohler A."/>
            <person name="Kuo A."/>
            <person name="LaButti K."/>
            <person name="Pangilinan J."/>
            <person name="Lipzen A."/>
            <person name="Riley R."/>
            <person name="Andreopoulos W."/>
            <person name="He G."/>
            <person name="Johnson J."/>
            <person name="Nolan M."/>
            <person name="Tritt A."/>
            <person name="Barry K.W."/>
            <person name="Grigoriev I.V."/>
            <person name="Nagy L.G."/>
            <person name="Hibbett D."/>
            <person name="Henrissat B."/>
            <person name="Matheny P.B."/>
            <person name="Labbe J."/>
            <person name="Martin F.M."/>
        </authorList>
    </citation>
    <scope>NUCLEOTIDE SEQUENCE</scope>
    <source>
        <strain evidence="1">EC-137</strain>
    </source>
</reference>
<protein>
    <submittedName>
        <fullName evidence="1">Uncharacterized protein</fullName>
    </submittedName>
</protein>
<name>A0ACB8Q9A7_9AGAM</name>
<dbReference type="Proteomes" id="UP000814128">
    <property type="component" value="Unassembled WGS sequence"/>
</dbReference>
<proteinExistence type="predicted"/>